<name>A0A7Z8YNI3_9FLAO</name>
<reference evidence="8 9" key="1">
    <citation type="submission" date="2018-11" db="EMBL/GenBank/DDBJ databases">
        <authorList>
            <consortium name="Pathogen Informatics"/>
        </authorList>
    </citation>
    <scope>NUCLEOTIDE SEQUENCE [LARGE SCALE GENOMIC DNA]</scope>
    <source>
        <strain evidence="8 9">NCTC12929</strain>
    </source>
</reference>
<dbReference type="RefSeq" id="WP_125151238.1">
    <property type="nucleotide sequence ID" value="NZ_UYIV01000001.1"/>
</dbReference>
<dbReference type="GO" id="GO:0008237">
    <property type="term" value="F:metallopeptidase activity"/>
    <property type="evidence" value="ECO:0007669"/>
    <property type="project" value="UniProtKB-KW"/>
</dbReference>
<evidence type="ECO:0000256" key="2">
    <source>
        <dbReference type="ARBA" id="ARBA00022723"/>
    </source>
</evidence>
<dbReference type="GO" id="GO:0006508">
    <property type="term" value="P:proteolysis"/>
    <property type="evidence" value="ECO:0007669"/>
    <property type="project" value="UniProtKB-KW"/>
</dbReference>
<dbReference type="EMBL" id="UYIV01000001">
    <property type="protein sequence ID" value="VDH04165.1"/>
    <property type="molecule type" value="Genomic_DNA"/>
</dbReference>
<feature type="domain" description="JAB" evidence="7">
    <location>
        <begin position="69"/>
        <end position="156"/>
    </location>
</feature>
<dbReference type="Pfam" id="PF14464">
    <property type="entry name" value="Prok-JAB"/>
    <property type="match status" value="1"/>
</dbReference>
<keyword evidence="2" id="KW-0479">Metal-binding</keyword>
<accession>A0A7Z8YNI3</accession>
<evidence type="ECO:0000256" key="3">
    <source>
        <dbReference type="ARBA" id="ARBA00022801"/>
    </source>
</evidence>
<keyword evidence="5" id="KW-0482">Metalloprotease</keyword>
<feature type="region of interest" description="Disordered" evidence="6">
    <location>
        <begin position="220"/>
        <end position="245"/>
    </location>
</feature>
<evidence type="ECO:0000256" key="6">
    <source>
        <dbReference type="SAM" id="MobiDB-lite"/>
    </source>
</evidence>
<evidence type="ECO:0000313" key="8">
    <source>
        <dbReference type="EMBL" id="VDH04165.1"/>
    </source>
</evidence>
<evidence type="ECO:0000313" key="9">
    <source>
        <dbReference type="Proteomes" id="UP000270205"/>
    </source>
</evidence>
<evidence type="ECO:0000256" key="1">
    <source>
        <dbReference type="ARBA" id="ARBA00022670"/>
    </source>
</evidence>
<keyword evidence="4" id="KW-0862">Zinc</keyword>
<evidence type="ECO:0000259" key="7">
    <source>
        <dbReference type="Pfam" id="PF14464"/>
    </source>
</evidence>
<protein>
    <recommendedName>
        <fullName evidence="7">JAB domain-containing protein</fullName>
    </recommendedName>
</protein>
<dbReference type="GO" id="GO:0046872">
    <property type="term" value="F:metal ion binding"/>
    <property type="evidence" value="ECO:0007669"/>
    <property type="project" value="UniProtKB-KW"/>
</dbReference>
<evidence type="ECO:0000256" key="4">
    <source>
        <dbReference type="ARBA" id="ARBA00022833"/>
    </source>
</evidence>
<comment type="caution">
    <text evidence="8">The sequence shown here is derived from an EMBL/GenBank/DDBJ whole genome shotgun (WGS) entry which is preliminary data.</text>
</comment>
<dbReference type="SUPFAM" id="SSF102712">
    <property type="entry name" value="JAB1/MPN domain"/>
    <property type="match status" value="1"/>
</dbReference>
<evidence type="ECO:0000256" key="5">
    <source>
        <dbReference type="ARBA" id="ARBA00023049"/>
    </source>
</evidence>
<dbReference type="AlphaFoldDB" id="A0A7Z8YNI3"/>
<sequence length="270" mass="31982">MRIIKKKKIRIIRTRSIIARDASEITDENLINFKDRAKLHTETKVPDFFVYIQDYAWNAFLNHGNSVYEELKHEAQGIFVGHYFKDEFGEFVVATNYEEGRGSSEFAYVEMSEECLAGISDRCQNNDTLMLIWVHTHPEFGVFYSETDYRCLKTNFYKSHQIGIVVDNIKKKHKGFKTKGDDVIDFSNYALFNEEQNILFSPFEKIEDIKKNKQTDELIKENNELKKENDELKRESDGLKKENEQLKMDLQTKISEVKQYKEKLHQKTRY</sequence>
<dbReference type="InterPro" id="IPR028090">
    <property type="entry name" value="JAB_dom_prok"/>
</dbReference>
<dbReference type="Gene3D" id="3.40.140.10">
    <property type="entry name" value="Cytidine Deaminase, domain 2"/>
    <property type="match status" value="1"/>
</dbReference>
<organism evidence="8 9">
    <name type="scientific">Bergeyella zoohelcum</name>
    <dbReference type="NCBI Taxonomy" id="1015"/>
    <lineage>
        <taxon>Bacteria</taxon>
        <taxon>Pseudomonadati</taxon>
        <taxon>Bacteroidota</taxon>
        <taxon>Flavobacteriia</taxon>
        <taxon>Flavobacteriales</taxon>
        <taxon>Weeksellaceae</taxon>
        <taxon>Bergeyella</taxon>
    </lineage>
</organism>
<dbReference type="Proteomes" id="UP000270205">
    <property type="component" value="Unassembled WGS sequence"/>
</dbReference>
<gene>
    <name evidence="8" type="ORF">NCTC12929_01306</name>
</gene>
<keyword evidence="1" id="KW-0645">Protease</keyword>
<keyword evidence="3" id="KW-0378">Hydrolase</keyword>
<proteinExistence type="predicted"/>